<dbReference type="AlphaFoldDB" id="A0A0F9P069"/>
<feature type="compositionally biased region" description="Basic and acidic residues" evidence="1">
    <location>
        <begin position="246"/>
        <end position="268"/>
    </location>
</feature>
<accession>A0A0F9P069</accession>
<proteinExistence type="predicted"/>
<dbReference type="EMBL" id="LAZR01002964">
    <property type="protein sequence ID" value="KKN23509.1"/>
    <property type="molecule type" value="Genomic_DNA"/>
</dbReference>
<evidence type="ECO:0000256" key="1">
    <source>
        <dbReference type="SAM" id="MobiDB-lite"/>
    </source>
</evidence>
<feature type="region of interest" description="Disordered" evidence="1">
    <location>
        <begin position="235"/>
        <end position="268"/>
    </location>
</feature>
<organism evidence="2">
    <name type="scientific">marine sediment metagenome</name>
    <dbReference type="NCBI Taxonomy" id="412755"/>
    <lineage>
        <taxon>unclassified sequences</taxon>
        <taxon>metagenomes</taxon>
        <taxon>ecological metagenomes</taxon>
    </lineage>
</organism>
<gene>
    <name evidence="2" type="ORF">LCGC14_0904240</name>
</gene>
<comment type="caution">
    <text evidence="2">The sequence shown here is derived from an EMBL/GenBank/DDBJ whole genome shotgun (WGS) entry which is preliminary data.</text>
</comment>
<name>A0A0F9P069_9ZZZZ</name>
<protein>
    <submittedName>
        <fullName evidence="2">Uncharacterized protein</fullName>
    </submittedName>
</protein>
<reference evidence="2" key="1">
    <citation type="journal article" date="2015" name="Nature">
        <title>Complex archaea that bridge the gap between prokaryotes and eukaryotes.</title>
        <authorList>
            <person name="Spang A."/>
            <person name="Saw J.H."/>
            <person name="Jorgensen S.L."/>
            <person name="Zaremba-Niedzwiedzka K."/>
            <person name="Martijn J."/>
            <person name="Lind A.E."/>
            <person name="van Eijk R."/>
            <person name="Schleper C."/>
            <person name="Guy L."/>
            <person name="Ettema T.J."/>
        </authorList>
    </citation>
    <scope>NUCLEOTIDE SEQUENCE</scope>
</reference>
<evidence type="ECO:0000313" key="2">
    <source>
        <dbReference type="EMBL" id="KKN23509.1"/>
    </source>
</evidence>
<sequence>MPNFTPQEIVFGAEGLDFQRTLDQVSPLRVSVGSNWIIERTGRLTHRAGETAFGTLSDSPVHTLDRLGHPTSGDRILIGAGTVLYLVPETGGVATSVETGFSGDPLSVVVGHTALTGEPWAFVADGLQMRKVRAVDNLSLPIGLSKAGPLFAAVDVETKSSIDTFDNTGVWANGAGTGGAPANVYDNTDFKEGTHALQFTSDKGSATGGYYNFWGKAYGLDLSLVTDIHRKAGSPRSVEKLRRRRPLDPRGVRQPSDPRTERDPIRGDRESVIVQPRTAADEDHFHLWLRTDRPDKILEIRIYFVISSVFTAGTVPGTSDTDNTDAYIKIIRPSDFTSSDELALGATAQAQLANLVQQIIDQLPDLIDGRVTMEDLQAQIERARSASEQLASGRGTWTEFGVVGRTLQRGEFRRIGADTDRDWSTVTGIIMAVQTVDDTDGIKIWLDDLYFFGGFGPDSSQPTAASYDWRSINYDPRTAARSLPSDVFEDEDKLDLIRRRAILTPSAYGDSSVRQRFYRRGGTLGSDWFFLGENDEDGGTFEDELADLEIIAADPLILNDDAPVTTTDRNGNIIRGHPLTSIFGPISDILFGCGDSHHGGRLYWSKPTEFEHWPAANYVDVCPDGEPLQAGFLLGGQGFVFSTERLFAVYPNLSDSRIVTTNPTSCQKAPISRWAFAVGFGLCFFIERDGIYATNGGPEENLTDGRLRPIFHDQDVGTAVLTQRSIDFSAVDDLRLFVIGDYLWFLYKDRGAARRVLRYNIVLKHWEGTHDFATPIAAAFDDVLGKRVLMGGASSAVVVENRGADDLGTPIAVELFTGAFNQGLPRQKKRYADIYAEFSGNLTTLTVTPYRDKFKTALAASALVGTLTQDRYYVDFDPVDAYDLGLRIQWTVPSNQVPVYLYKGGISFIPLPDEVEQRVTDWEAAGRLTDKNVKGVVLECDTFGNAKSIEVQADGATIATLSVTASGQQVLQFSFAQARARLLRLRPADEVRWILYRHSWLFDEEPLSLTRWESQELTLGAVGWKTAHFGQITLLSTTDVTLTVVAHRQDGTSVSKDYTIPSTSGNKRTLFVPFDAMKGVLYKFTFTSASPFYLYREETILWVHNWTTNQSHEIKPFGNDDLDLVRSMQDASLTAARGGGG</sequence>